<gene>
    <name evidence="1" type="ORF">GCM10023350_19240</name>
</gene>
<comment type="caution">
    <text evidence="1">The sequence shown here is derived from an EMBL/GenBank/DDBJ whole genome shotgun (WGS) entry which is preliminary data.</text>
</comment>
<dbReference type="RefSeq" id="WP_345526598.1">
    <property type="nucleotide sequence ID" value="NZ_BAABKN010000012.1"/>
</dbReference>
<protein>
    <submittedName>
        <fullName evidence="1">Uncharacterized protein</fullName>
    </submittedName>
</protein>
<organism evidence="1 2">
    <name type="scientific">Nocardioides endophyticus</name>
    <dbReference type="NCBI Taxonomy" id="1353775"/>
    <lineage>
        <taxon>Bacteria</taxon>
        <taxon>Bacillati</taxon>
        <taxon>Actinomycetota</taxon>
        <taxon>Actinomycetes</taxon>
        <taxon>Propionibacteriales</taxon>
        <taxon>Nocardioidaceae</taxon>
        <taxon>Nocardioides</taxon>
    </lineage>
</organism>
<name>A0ABP8YNR7_9ACTN</name>
<evidence type="ECO:0000313" key="1">
    <source>
        <dbReference type="EMBL" id="GAA4735553.1"/>
    </source>
</evidence>
<sequence length="57" mass="6266">MALIRRVLTVHPEASADLQLALLDAIEEVLLDRGACHVWIDAAVKPDLVIVAEFTED</sequence>
<dbReference type="EMBL" id="BAABKN010000012">
    <property type="protein sequence ID" value="GAA4735553.1"/>
    <property type="molecule type" value="Genomic_DNA"/>
</dbReference>
<dbReference type="Proteomes" id="UP001499882">
    <property type="component" value="Unassembled WGS sequence"/>
</dbReference>
<evidence type="ECO:0000313" key="2">
    <source>
        <dbReference type="Proteomes" id="UP001499882"/>
    </source>
</evidence>
<reference evidence="2" key="1">
    <citation type="journal article" date="2019" name="Int. J. Syst. Evol. Microbiol.">
        <title>The Global Catalogue of Microorganisms (GCM) 10K type strain sequencing project: providing services to taxonomists for standard genome sequencing and annotation.</title>
        <authorList>
            <consortium name="The Broad Institute Genomics Platform"/>
            <consortium name="The Broad Institute Genome Sequencing Center for Infectious Disease"/>
            <person name="Wu L."/>
            <person name="Ma J."/>
        </authorList>
    </citation>
    <scope>NUCLEOTIDE SEQUENCE [LARGE SCALE GENOMIC DNA]</scope>
    <source>
        <strain evidence="2">JCM 18532</strain>
    </source>
</reference>
<accession>A0ABP8YNR7</accession>
<keyword evidence="2" id="KW-1185">Reference proteome</keyword>
<proteinExistence type="predicted"/>